<keyword evidence="2" id="KW-1133">Transmembrane helix</keyword>
<evidence type="ECO:0000256" key="1">
    <source>
        <dbReference type="SAM" id="MobiDB-lite"/>
    </source>
</evidence>
<evidence type="ECO:0000256" key="2">
    <source>
        <dbReference type="SAM" id="Phobius"/>
    </source>
</evidence>
<feature type="transmembrane region" description="Helical" evidence="2">
    <location>
        <begin position="35"/>
        <end position="57"/>
    </location>
</feature>
<dbReference type="OrthoDB" id="376328at2759"/>
<reference evidence="5" key="1">
    <citation type="submission" date="2016-06" db="EMBL/GenBank/DDBJ databases">
        <title>First high quality genome sequence of Plasmodium coatneyi using continuous long reads from single molecule, real-time sequencing.</title>
        <authorList>
            <person name="Chien J.-T."/>
            <person name="Pakala S.B."/>
            <person name="Geraldo J.A."/>
            <person name="Lapp S.A."/>
            <person name="Barnwell J.W."/>
            <person name="Kissinger J.C."/>
            <person name="Galinski M.R."/>
            <person name="Humphrey J.C."/>
        </authorList>
    </citation>
    <scope>NUCLEOTIDE SEQUENCE [LARGE SCALE GENOMIC DNA]</scope>
    <source>
        <strain evidence="5">Hackeri</strain>
    </source>
</reference>
<dbReference type="AlphaFoldDB" id="A0A1B1E1Y3"/>
<protein>
    <submittedName>
        <fullName evidence="4">SICA antigen</fullName>
    </submittedName>
</protein>
<evidence type="ECO:0000259" key="3">
    <source>
        <dbReference type="Pfam" id="PF12879"/>
    </source>
</evidence>
<evidence type="ECO:0000313" key="5">
    <source>
        <dbReference type="Proteomes" id="UP000092716"/>
    </source>
</evidence>
<name>A0A1B1E1Y3_9APIC</name>
<gene>
    <name evidence="4" type="ORF">PCOAH_00035740</name>
</gene>
<keyword evidence="5" id="KW-1185">Reference proteome</keyword>
<dbReference type="Pfam" id="PF12879">
    <property type="entry name" value="SICA_C"/>
    <property type="match status" value="1"/>
</dbReference>
<dbReference type="VEuPathDB" id="PlasmoDB:PCOAH_00035740"/>
<proteinExistence type="predicted"/>
<feature type="region of interest" description="Disordered" evidence="1">
    <location>
        <begin position="102"/>
        <end position="123"/>
    </location>
</feature>
<keyword evidence="2" id="KW-0472">Membrane</keyword>
<dbReference type="GeneID" id="30910305"/>
<dbReference type="Proteomes" id="UP000092716">
    <property type="component" value="Chromosome 11"/>
</dbReference>
<dbReference type="EMBL" id="CP016249">
    <property type="protein sequence ID" value="ANQ09018.1"/>
    <property type="molecule type" value="Genomic_DNA"/>
</dbReference>
<organism evidence="4 5">
    <name type="scientific">Plasmodium coatneyi</name>
    <dbReference type="NCBI Taxonomy" id="208452"/>
    <lineage>
        <taxon>Eukaryota</taxon>
        <taxon>Sar</taxon>
        <taxon>Alveolata</taxon>
        <taxon>Apicomplexa</taxon>
        <taxon>Aconoidasida</taxon>
        <taxon>Haemosporida</taxon>
        <taxon>Plasmodiidae</taxon>
        <taxon>Plasmodium</taxon>
    </lineage>
</organism>
<keyword evidence="2" id="KW-0812">Transmembrane</keyword>
<dbReference type="RefSeq" id="XP_019915713.1">
    <property type="nucleotide sequence ID" value="XM_020060365.1"/>
</dbReference>
<feature type="domain" description="Schizont-infected cell agglutination C-terminal" evidence="3">
    <location>
        <begin position="55"/>
        <end position="178"/>
    </location>
</feature>
<dbReference type="InterPro" id="IPR024288">
    <property type="entry name" value="SICA_C"/>
</dbReference>
<dbReference type="KEGG" id="pcot:PCOAH_00035740"/>
<evidence type="ECO:0000313" key="4">
    <source>
        <dbReference type="EMBL" id="ANQ09018.1"/>
    </source>
</evidence>
<sequence length="185" mass="21290">MGKLLLLKMTVSILPKVQRTVANLPPEQIDHAFLPYLPTIPTTIGIITMTYLLWKYFGLPGKRERYRRAHQVPAATPREQIINHVDDQDDGLHAYALVKKRRQPRSVPTGRTKRPKKQGVDRRRGVDRRVIIDIHLEVLDECQKGDVYSTKEDYFSILVQEFMGSELIKEENVPKEQVPSSDSGF</sequence>
<accession>A0A1B1E1Y3</accession>